<feature type="binding site" description="axial binding residue" evidence="12">
    <location>
        <position position="144"/>
    </location>
    <ligand>
        <name>heme b</name>
        <dbReference type="ChEBI" id="CHEBI:60344"/>
    </ligand>
    <ligandPart>
        <name>Fe</name>
        <dbReference type="ChEBI" id="CHEBI:18248"/>
    </ligandPart>
</feature>
<dbReference type="PROSITE" id="PS50873">
    <property type="entry name" value="PEROXIDASE_4"/>
    <property type="match status" value="1"/>
</dbReference>
<dbReference type="PRINTS" id="PR00458">
    <property type="entry name" value="PEROXIDASE"/>
</dbReference>
<dbReference type="InterPro" id="IPR000823">
    <property type="entry name" value="Peroxidase_pln"/>
</dbReference>
<evidence type="ECO:0000256" key="15">
    <source>
        <dbReference type="RuleBase" id="RU362060"/>
    </source>
</evidence>
<comment type="function">
    <text evidence="15">Removal of H(2)O(2), oxidation of toxic reductants, biosynthesis and degradation of lignin, suberization, auxin catabolism, response to environmental stresses such as wounding, pathogen attack and oxidative stress.</text>
</comment>
<keyword evidence="6 12" id="KW-0479">Metal-binding</keyword>
<comment type="catalytic activity">
    <reaction evidence="1 15">
        <text>2 a phenolic donor + H2O2 = 2 a phenolic radical donor + 2 H2O</text>
        <dbReference type="Rhea" id="RHEA:56136"/>
        <dbReference type="ChEBI" id="CHEBI:15377"/>
        <dbReference type="ChEBI" id="CHEBI:16240"/>
        <dbReference type="ChEBI" id="CHEBI:139520"/>
        <dbReference type="ChEBI" id="CHEBI:139521"/>
        <dbReference type="EC" id="1.11.1.7"/>
    </reaction>
</comment>
<reference evidence="17 18" key="1">
    <citation type="journal article" date="2019" name="Sci. Rep.">
        <title>A high-quality genome of Eragrostis curvula grass provides insights into Poaceae evolution and supports new strategies to enhance forage quality.</title>
        <authorList>
            <person name="Carballo J."/>
            <person name="Santos B.A.C.M."/>
            <person name="Zappacosta D."/>
            <person name="Garbus I."/>
            <person name="Selva J.P."/>
            <person name="Gallo C.A."/>
            <person name="Diaz A."/>
            <person name="Albertini E."/>
            <person name="Caccamo M."/>
            <person name="Echenique V."/>
        </authorList>
    </citation>
    <scope>NUCLEOTIDE SEQUENCE [LARGE SCALE GENOMIC DNA]</scope>
    <source>
        <strain evidence="18">cv. Victoria</strain>
        <tissue evidence="17">Leaf</tissue>
    </source>
</reference>
<dbReference type="Proteomes" id="UP000324897">
    <property type="component" value="Unassembled WGS sequence"/>
</dbReference>
<dbReference type="PANTHER" id="PTHR31235">
    <property type="entry name" value="PEROXIDASE 25-RELATED"/>
    <property type="match status" value="1"/>
</dbReference>
<dbReference type="EMBL" id="RWGY01000026">
    <property type="protein sequence ID" value="TVU21092.1"/>
    <property type="molecule type" value="Genomic_DNA"/>
</dbReference>
<evidence type="ECO:0000256" key="8">
    <source>
        <dbReference type="ARBA" id="ARBA00023002"/>
    </source>
</evidence>
<organism evidence="17 18">
    <name type="scientific">Eragrostis curvula</name>
    <name type="common">weeping love grass</name>
    <dbReference type="NCBI Taxonomy" id="38414"/>
    <lineage>
        <taxon>Eukaryota</taxon>
        <taxon>Viridiplantae</taxon>
        <taxon>Streptophyta</taxon>
        <taxon>Embryophyta</taxon>
        <taxon>Tracheophyta</taxon>
        <taxon>Spermatophyta</taxon>
        <taxon>Magnoliopsida</taxon>
        <taxon>Liliopsida</taxon>
        <taxon>Poales</taxon>
        <taxon>Poaceae</taxon>
        <taxon>PACMAD clade</taxon>
        <taxon>Chloridoideae</taxon>
        <taxon>Eragrostideae</taxon>
        <taxon>Eragrostidinae</taxon>
        <taxon>Eragrostis</taxon>
    </lineage>
</organism>
<keyword evidence="10 15" id="KW-0376">Hydrogen peroxide</keyword>
<keyword evidence="15" id="KW-0964">Secreted</keyword>
<feature type="site" description="Transition state stabilizer" evidence="13">
    <location>
        <position position="50"/>
    </location>
</feature>
<keyword evidence="14" id="KW-1015">Disulfide bond</keyword>
<dbReference type="SUPFAM" id="SSF48113">
    <property type="entry name" value="Heme-dependent peroxidases"/>
    <property type="match status" value="1"/>
</dbReference>
<evidence type="ECO:0000256" key="10">
    <source>
        <dbReference type="ARBA" id="ARBA00023324"/>
    </source>
</evidence>
<evidence type="ECO:0000256" key="6">
    <source>
        <dbReference type="ARBA" id="ARBA00022723"/>
    </source>
</evidence>
<dbReference type="Gene3D" id="1.10.420.10">
    <property type="entry name" value="Peroxidase, domain 2"/>
    <property type="match status" value="1"/>
</dbReference>
<feature type="disulfide bond" evidence="14">
    <location>
        <begin position="151"/>
        <end position="182"/>
    </location>
</feature>
<evidence type="ECO:0000256" key="7">
    <source>
        <dbReference type="ARBA" id="ARBA00022837"/>
    </source>
</evidence>
<comment type="similarity">
    <text evidence="3">Belongs to the peroxidase family. Ascorbate peroxidase subfamily.</text>
</comment>
<dbReference type="InterPro" id="IPR010255">
    <property type="entry name" value="Haem_peroxidase_sf"/>
</dbReference>
<comment type="cofactor">
    <cofactor evidence="12 15">
        <name>heme b</name>
        <dbReference type="ChEBI" id="CHEBI:60344"/>
    </cofactor>
    <text evidence="12 15">Binds 1 heme b (iron(II)-protoporphyrin IX) group per subunit.</text>
</comment>
<evidence type="ECO:0000313" key="17">
    <source>
        <dbReference type="EMBL" id="TVU21092.1"/>
    </source>
</evidence>
<feature type="binding site" evidence="12">
    <location>
        <position position="198"/>
    </location>
    <ligand>
        <name>Ca(2+)</name>
        <dbReference type="ChEBI" id="CHEBI:29108"/>
        <label>2</label>
    </ligand>
</feature>
<evidence type="ECO:0000256" key="2">
    <source>
        <dbReference type="ARBA" id="ARBA00004613"/>
    </source>
</evidence>
<dbReference type="GO" id="GO:0140825">
    <property type="term" value="F:lactoperoxidase activity"/>
    <property type="evidence" value="ECO:0007669"/>
    <property type="project" value="UniProtKB-EC"/>
</dbReference>
<proteinExistence type="inferred from homology"/>
<dbReference type="InterPro" id="IPR019793">
    <property type="entry name" value="Peroxidases_heam-ligand_BS"/>
</dbReference>
<keyword evidence="8 15" id="KW-0560">Oxidoreductase</keyword>
<comment type="similarity">
    <text evidence="15">Belongs to the peroxidase family. Classical plant (class III) peroxidase subfamily.</text>
</comment>
<accession>A0A5J9UBM0</accession>
<dbReference type="Pfam" id="PF00141">
    <property type="entry name" value="peroxidase"/>
    <property type="match status" value="1"/>
</dbReference>
<dbReference type="Gene3D" id="1.10.520.10">
    <property type="match status" value="2"/>
</dbReference>
<feature type="disulfide bond" evidence="14">
    <location>
        <begin position="76"/>
        <end position="279"/>
    </location>
</feature>
<keyword evidence="9 12" id="KW-0408">Iron</keyword>
<evidence type="ECO:0000256" key="1">
    <source>
        <dbReference type="ARBA" id="ARBA00000189"/>
    </source>
</evidence>
<dbReference type="GO" id="GO:0046872">
    <property type="term" value="F:metal ion binding"/>
    <property type="evidence" value="ECO:0007669"/>
    <property type="project" value="UniProtKB-UniRule"/>
</dbReference>
<feature type="binding site" evidence="11">
    <location>
        <position position="118"/>
    </location>
    <ligand>
        <name>substrate</name>
    </ligand>
</feature>
<keyword evidence="4 15" id="KW-0575">Peroxidase</keyword>
<evidence type="ECO:0000256" key="11">
    <source>
        <dbReference type="PIRSR" id="PIRSR600823-2"/>
    </source>
</evidence>
<evidence type="ECO:0000256" key="4">
    <source>
        <dbReference type="ARBA" id="ARBA00022559"/>
    </source>
</evidence>
<dbReference type="OrthoDB" id="2113341at2759"/>
<dbReference type="GO" id="GO:0042744">
    <property type="term" value="P:hydrogen peroxide catabolic process"/>
    <property type="evidence" value="ECO:0007669"/>
    <property type="project" value="UniProtKB-KW"/>
</dbReference>
<feature type="disulfide bond" evidence="14">
    <location>
        <begin position="23"/>
        <end position="70"/>
    </location>
</feature>
<dbReference type="AlphaFoldDB" id="A0A5J9UBM0"/>
<dbReference type="GO" id="GO:0020037">
    <property type="term" value="F:heme binding"/>
    <property type="evidence" value="ECO:0007669"/>
    <property type="project" value="UniProtKB-UniRule"/>
</dbReference>
<dbReference type="EC" id="1.11.1.7" evidence="15"/>
<evidence type="ECO:0000256" key="12">
    <source>
        <dbReference type="PIRSR" id="PIRSR600823-3"/>
    </source>
</evidence>
<feature type="domain" description="Plant heme peroxidase family profile" evidence="16">
    <location>
        <begin position="13"/>
        <end position="283"/>
    </location>
</feature>
<evidence type="ECO:0000256" key="14">
    <source>
        <dbReference type="PIRSR" id="PIRSR600823-5"/>
    </source>
</evidence>
<evidence type="ECO:0000313" key="18">
    <source>
        <dbReference type="Proteomes" id="UP000324897"/>
    </source>
</evidence>
<comment type="caution">
    <text evidence="17">The sequence shown here is derived from an EMBL/GenBank/DDBJ whole genome shotgun (WGS) entry which is preliminary data.</text>
</comment>
<evidence type="ECO:0000256" key="13">
    <source>
        <dbReference type="PIRSR" id="PIRSR600823-4"/>
    </source>
</evidence>
<comment type="cofactor">
    <cofactor evidence="12 15">
        <name>Ca(2+)</name>
        <dbReference type="ChEBI" id="CHEBI:29108"/>
    </cofactor>
    <text evidence="12 15">Binds 2 calcium ions per subunit.</text>
</comment>
<keyword evidence="5 15" id="KW-0349">Heme</keyword>
<evidence type="ECO:0000259" key="16">
    <source>
        <dbReference type="PROSITE" id="PS50873"/>
    </source>
</evidence>
<dbReference type="GO" id="GO:0005576">
    <property type="term" value="C:extracellular region"/>
    <property type="evidence" value="ECO:0007669"/>
    <property type="project" value="UniProtKB-SubCell"/>
</dbReference>
<dbReference type="PRINTS" id="PR00461">
    <property type="entry name" value="PLPEROXIDASE"/>
</dbReference>
<dbReference type="GO" id="GO:0006979">
    <property type="term" value="P:response to oxidative stress"/>
    <property type="evidence" value="ECO:0007669"/>
    <property type="project" value="UniProtKB-UniRule"/>
</dbReference>
<evidence type="ECO:0000256" key="5">
    <source>
        <dbReference type="ARBA" id="ARBA00022617"/>
    </source>
</evidence>
<name>A0A5J9UBM0_9POAL</name>
<dbReference type="InterPro" id="IPR002016">
    <property type="entry name" value="Haem_peroxidase"/>
</dbReference>
<dbReference type="PROSITE" id="PS00435">
    <property type="entry name" value="PEROXIDASE_1"/>
    <property type="match status" value="1"/>
</dbReference>
<sequence>LLFFPLPQSIGTGLKVGFYNKSCASVETLVQQAVVAAFKNNCGIAAGLIRLHFDDCALFYRLSTAVEAQCPSTFSCADILAFAARDSVALTGNLTYKVPAGAARRPGVQGDRRALTLPSPFSNATELVGKGLTPEDMVVLSGAHTVGQSHCSSFLHRIWNGTTAIVDPTISAAYASLLRSICPSNSNQTFPNTTTAMDLISHDTGEARQPLLRRARQQPGPLHVGLGAAHQRHAQRLKASVDAFVKSEKKWKSKFAKSMVKMGNIQVLTGTQGEIRLNCRVINSGGSSSSAGVELGMMTRSDGLDEI</sequence>
<keyword evidence="7 12" id="KW-0106">Calcium</keyword>
<protein>
    <recommendedName>
        <fullName evidence="15">Peroxidase</fullName>
        <ecNumber evidence="15">1.11.1.7</ecNumber>
    </recommendedName>
</protein>
<gene>
    <name evidence="17" type="ORF">EJB05_30706</name>
</gene>
<feature type="binding site" evidence="12">
    <location>
        <position position="55"/>
    </location>
    <ligand>
        <name>Ca(2+)</name>
        <dbReference type="ChEBI" id="CHEBI:29108"/>
        <label>1</label>
    </ligand>
</feature>
<evidence type="ECO:0000256" key="9">
    <source>
        <dbReference type="ARBA" id="ARBA00023004"/>
    </source>
</evidence>
<evidence type="ECO:0000256" key="3">
    <source>
        <dbReference type="ARBA" id="ARBA00006873"/>
    </source>
</evidence>
<comment type="subcellular location">
    <subcellularLocation>
        <location evidence="2 15">Secreted</location>
    </subcellularLocation>
</comment>
<feature type="non-terminal residue" evidence="17">
    <location>
        <position position="1"/>
    </location>
</feature>
<feature type="binding site" evidence="12">
    <location>
        <position position="145"/>
    </location>
    <ligand>
        <name>Ca(2+)</name>
        <dbReference type="ChEBI" id="CHEBI:29108"/>
        <label>2</label>
    </ligand>
</feature>
<keyword evidence="18" id="KW-1185">Reference proteome</keyword>